<comment type="caution">
    <text evidence="1">The sequence shown here is derived from an EMBL/GenBank/DDBJ whole genome shotgun (WGS) entry which is preliminary data.</text>
</comment>
<protein>
    <submittedName>
        <fullName evidence="1">Group III truncated hemoglobin</fullName>
    </submittedName>
</protein>
<dbReference type="Proteomes" id="UP001198602">
    <property type="component" value="Unassembled WGS sequence"/>
</dbReference>
<dbReference type="InterPro" id="IPR012292">
    <property type="entry name" value="Globin/Proto"/>
</dbReference>
<dbReference type="Gene3D" id="1.10.490.10">
    <property type="entry name" value="Globins"/>
    <property type="match status" value="1"/>
</dbReference>
<gene>
    <name evidence="1" type="ORF">LE190_06685</name>
</gene>
<name>A0ABS7Y965_9BURK</name>
<dbReference type="EMBL" id="JAHYBX010000001">
    <property type="protein sequence ID" value="MCA1855612.1"/>
    <property type="molecule type" value="Genomic_DNA"/>
</dbReference>
<keyword evidence="2" id="KW-1185">Reference proteome</keyword>
<organism evidence="1 2">
    <name type="scientific">Massilia hydrophila</name>
    <dbReference type="NCBI Taxonomy" id="3044279"/>
    <lineage>
        <taxon>Bacteria</taxon>
        <taxon>Pseudomonadati</taxon>
        <taxon>Pseudomonadota</taxon>
        <taxon>Betaproteobacteria</taxon>
        <taxon>Burkholderiales</taxon>
        <taxon>Oxalobacteraceae</taxon>
        <taxon>Telluria group</taxon>
        <taxon>Massilia</taxon>
    </lineage>
</organism>
<dbReference type="SUPFAM" id="SSF46458">
    <property type="entry name" value="Globin-like"/>
    <property type="match status" value="1"/>
</dbReference>
<accession>A0ABS7Y965</accession>
<evidence type="ECO:0000313" key="1">
    <source>
        <dbReference type="EMBL" id="MCA1855612.1"/>
    </source>
</evidence>
<proteinExistence type="predicted"/>
<dbReference type="RefSeq" id="WP_225237948.1">
    <property type="nucleotide sequence ID" value="NZ_JAHYBX010000001.1"/>
</dbReference>
<reference evidence="1 2" key="1">
    <citation type="submission" date="2021-07" db="EMBL/GenBank/DDBJ databases">
        <title>Characterization of Violacein-producing bacteria and related species.</title>
        <authorList>
            <person name="Wilson H.S."/>
            <person name="De Leon M.E."/>
        </authorList>
    </citation>
    <scope>NUCLEOTIDE SEQUENCE [LARGE SCALE GENOMIC DNA]</scope>
    <source>
        <strain evidence="1 2">HSC-2F05</strain>
    </source>
</reference>
<sequence>MHSELTRDAIATLVADFYADIRRDALLQPVFDAAIGEHWDEHLGRMVDFWCSVMLASAEFKGNVYGKHMALQGIGPEHFRRWLGLFEAHARRLFAPDTAEAFLAAARRIAASLQYGYFGRVEVAG</sequence>
<dbReference type="CDD" id="cd08916">
    <property type="entry name" value="TrHb3_P"/>
    <property type="match status" value="1"/>
</dbReference>
<evidence type="ECO:0000313" key="2">
    <source>
        <dbReference type="Proteomes" id="UP001198602"/>
    </source>
</evidence>
<dbReference type="InterPro" id="IPR009050">
    <property type="entry name" value="Globin-like_sf"/>
</dbReference>